<keyword evidence="9" id="KW-1185">Reference proteome</keyword>
<keyword evidence="4" id="KW-0378">Hydrolase</keyword>
<feature type="domain" description="Nudix hydrolase" evidence="7">
    <location>
        <begin position="34"/>
        <end position="183"/>
    </location>
</feature>
<evidence type="ECO:0000256" key="1">
    <source>
        <dbReference type="ARBA" id="ARBA00001936"/>
    </source>
</evidence>
<evidence type="ECO:0000313" key="9">
    <source>
        <dbReference type="Proteomes" id="UP000318336"/>
    </source>
</evidence>
<name>A0A542WZV4_9MICO</name>
<organism evidence="8 9">
    <name type="scientific">Barrientosiimonas humi</name>
    <dbReference type="NCBI Taxonomy" id="999931"/>
    <lineage>
        <taxon>Bacteria</taxon>
        <taxon>Bacillati</taxon>
        <taxon>Actinomycetota</taxon>
        <taxon>Actinomycetes</taxon>
        <taxon>Micrococcales</taxon>
        <taxon>Dermacoccaceae</taxon>
        <taxon>Barrientosiimonas</taxon>
    </lineage>
</organism>
<evidence type="ECO:0000256" key="2">
    <source>
        <dbReference type="ARBA" id="ARBA00001946"/>
    </source>
</evidence>
<comment type="caution">
    <text evidence="8">The sequence shown here is derived from an EMBL/GenBank/DDBJ whole genome shotgun (WGS) entry which is preliminary data.</text>
</comment>
<dbReference type="GO" id="GO:0046872">
    <property type="term" value="F:metal ion binding"/>
    <property type="evidence" value="ECO:0007669"/>
    <property type="project" value="UniProtKB-KW"/>
</dbReference>
<dbReference type="EMBL" id="VFOK01000002">
    <property type="protein sequence ID" value="TQL29082.1"/>
    <property type="molecule type" value="Genomic_DNA"/>
</dbReference>
<dbReference type="OrthoDB" id="9802805at2"/>
<dbReference type="InterPro" id="IPR015797">
    <property type="entry name" value="NUDIX_hydrolase-like_dom_sf"/>
</dbReference>
<dbReference type="AlphaFoldDB" id="A0A542WZV4"/>
<protein>
    <submittedName>
        <fullName evidence="8">8-oxo-dGTP pyrophosphatase MutT (NUDIX family)</fullName>
    </submittedName>
</protein>
<comment type="cofactor">
    <cofactor evidence="1">
        <name>Mn(2+)</name>
        <dbReference type="ChEBI" id="CHEBI:29035"/>
    </cofactor>
</comment>
<dbReference type="GO" id="GO:0010945">
    <property type="term" value="F:coenzyme A diphosphatase activity"/>
    <property type="evidence" value="ECO:0007669"/>
    <property type="project" value="InterPro"/>
</dbReference>
<dbReference type="Gene3D" id="3.90.79.10">
    <property type="entry name" value="Nucleoside Triphosphate Pyrophosphohydrolase"/>
    <property type="match status" value="1"/>
</dbReference>
<evidence type="ECO:0000256" key="3">
    <source>
        <dbReference type="ARBA" id="ARBA00022723"/>
    </source>
</evidence>
<dbReference type="PANTHER" id="PTHR12992:SF11">
    <property type="entry name" value="MITOCHONDRIAL COENZYME A DIPHOSPHATASE NUDT8"/>
    <property type="match status" value="1"/>
</dbReference>
<dbReference type="Pfam" id="PF00293">
    <property type="entry name" value="NUDIX"/>
    <property type="match status" value="1"/>
</dbReference>
<accession>A0A542WZV4</accession>
<dbReference type="CDD" id="cd03426">
    <property type="entry name" value="NUDIX_CoAse_Nudt7"/>
    <property type="match status" value="1"/>
</dbReference>
<keyword evidence="3" id="KW-0479">Metal-binding</keyword>
<dbReference type="SUPFAM" id="SSF55811">
    <property type="entry name" value="Nudix"/>
    <property type="match status" value="1"/>
</dbReference>
<sequence length="225" mass="24151">MSRTGPPVPAWLQLVADTSHDDMELVQRTAHLPGGRESAVLMLFGPAPEGVERIGDSGGATLVLTERAHTLRSHPGQVSFPGGRVDPTDDGPVDAALREAEEEIGALRSGIDVVGMLPQLPLSVTGFSVTPVLGWWREPMPVGVVDPAEVARVVVVPVEELTDPANRFMAVHPARAFAAPAFEVQGLYVWGFTAILIAEFLDLAGLTRPWDTSDERPVPARFLVR</sequence>
<keyword evidence="6" id="KW-0464">Manganese</keyword>
<proteinExistence type="predicted"/>
<dbReference type="PANTHER" id="PTHR12992">
    <property type="entry name" value="NUDIX HYDROLASE"/>
    <property type="match status" value="1"/>
</dbReference>
<evidence type="ECO:0000256" key="5">
    <source>
        <dbReference type="ARBA" id="ARBA00022842"/>
    </source>
</evidence>
<keyword evidence="5" id="KW-0460">Magnesium</keyword>
<dbReference type="InterPro" id="IPR045121">
    <property type="entry name" value="CoAse"/>
</dbReference>
<dbReference type="RefSeq" id="WP_142007827.1">
    <property type="nucleotide sequence ID" value="NZ_CAJTBP010000001.1"/>
</dbReference>
<evidence type="ECO:0000256" key="4">
    <source>
        <dbReference type="ARBA" id="ARBA00022801"/>
    </source>
</evidence>
<evidence type="ECO:0000259" key="7">
    <source>
        <dbReference type="PROSITE" id="PS51462"/>
    </source>
</evidence>
<gene>
    <name evidence="8" type="ORF">FB554_3400</name>
</gene>
<dbReference type="PROSITE" id="PS51462">
    <property type="entry name" value="NUDIX"/>
    <property type="match status" value="1"/>
</dbReference>
<dbReference type="Proteomes" id="UP000318336">
    <property type="component" value="Unassembled WGS sequence"/>
</dbReference>
<evidence type="ECO:0000256" key="6">
    <source>
        <dbReference type="ARBA" id="ARBA00023211"/>
    </source>
</evidence>
<reference evidence="8 9" key="1">
    <citation type="submission" date="2019-06" db="EMBL/GenBank/DDBJ databases">
        <title>Sequencing the genomes of 1000 actinobacteria strains.</title>
        <authorList>
            <person name="Klenk H.-P."/>
        </authorList>
    </citation>
    <scope>NUCLEOTIDE SEQUENCE [LARGE SCALE GENOMIC DNA]</scope>
    <source>
        <strain evidence="8 9">DSM 24617</strain>
    </source>
</reference>
<evidence type="ECO:0000313" key="8">
    <source>
        <dbReference type="EMBL" id="TQL29082.1"/>
    </source>
</evidence>
<dbReference type="InterPro" id="IPR000086">
    <property type="entry name" value="NUDIX_hydrolase_dom"/>
</dbReference>
<comment type="cofactor">
    <cofactor evidence="2">
        <name>Mg(2+)</name>
        <dbReference type="ChEBI" id="CHEBI:18420"/>
    </cofactor>
</comment>